<evidence type="ECO:0000259" key="2">
    <source>
        <dbReference type="PROSITE" id="PS50280"/>
    </source>
</evidence>
<dbReference type="PANTHER" id="PTHR13271:SF76">
    <property type="entry name" value="SET DOMAIN-CONTAINING PROTEIN 8"/>
    <property type="match status" value="1"/>
</dbReference>
<dbReference type="GO" id="GO:0016279">
    <property type="term" value="F:protein-lysine N-methyltransferase activity"/>
    <property type="evidence" value="ECO:0007669"/>
    <property type="project" value="TreeGrafter"/>
</dbReference>
<dbReference type="Proteomes" id="UP001302676">
    <property type="component" value="Unassembled WGS sequence"/>
</dbReference>
<accession>A0AAN6UVM3</accession>
<feature type="region of interest" description="Disordered" evidence="1">
    <location>
        <begin position="323"/>
        <end position="356"/>
    </location>
</feature>
<name>A0AAN6UVM3_9PEZI</name>
<dbReference type="PROSITE" id="PS50280">
    <property type="entry name" value="SET"/>
    <property type="match status" value="1"/>
</dbReference>
<sequence>MHRPTLPIQGLPVWARLNGVSFHNITVANTEGKGYGVVSNTELNASQDTADGPVLLSVPHGLILNAAAVEEYAKEDKSFKQLLDAVGRRSSRADVLLFLLVQSVLAAHPNHAGSLGVSNPWTEYIKFLPETVLVPTLWTENERLLLRGTSLEAALDAKISSLDAELGLVQAKSAHIVAWNDLLWHGVVRGKEVEDPSPVEFTDWIRLDALYRSRCLELPRSGESMVPCIDMLNHAAEPSAYYEENAQDEVVLLPRPGVAVAQGSEITISYGAGKSAAEMLFSYGFIDPSSITDSLVLPLAPFPDDPLATAKLVAFGQAPQIHVARGPPPSQGIGRAENDEQQGQQKEEEDGDSDIHWTSPFAYLMCINEEDGLEFRILQQTDGAQQLCVFWQDEDVTERTGEFEALVRQHPLAAVFRLRVVTVVQEALQTQLERLGETTASASSMGVEKSSASTSISTPPRTECVRAAAALRELEMNILEGCIGKLENEKNALLGDDNVVAYLGLAEVTESGQVDDETSNDAGDFS</sequence>
<reference evidence="3" key="1">
    <citation type="journal article" date="2023" name="Mol. Phylogenet. Evol.">
        <title>Genome-scale phylogeny and comparative genomics of the fungal order Sordariales.</title>
        <authorList>
            <person name="Hensen N."/>
            <person name="Bonometti L."/>
            <person name="Westerberg I."/>
            <person name="Brannstrom I.O."/>
            <person name="Guillou S."/>
            <person name="Cros-Aarteil S."/>
            <person name="Calhoun S."/>
            <person name="Haridas S."/>
            <person name="Kuo A."/>
            <person name="Mondo S."/>
            <person name="Pangilinan J."/>
            <person name="Riley R."/>
            <person name="LaButti K."/>
            <person name="Andreopoulos B."/>
            <person name="Lipzen A."/>
            <person name="Chen C."/>
            <person name="Yan M."/>
            <person name="Daum C."/>
            <person name="Ng V."/>
            <person name="Clum A."/>
            <person name="Steindorff A."/>
            <person name="Ohm R.A."/>
            <person name="Martin F."/>
            <person name="Silar P."/>
            <person name="Natvig D.O."/>
            <person name="Lalanne C."/>
            <person name="Gautier V."/>
            <person name="Ament-Velasquez S.L."/>
            <person name="Kruys A."/>
            <person name="Hutchinson M.I."/>
            <person name="Powell A.J."/>
            <person name="Barry K."/>
            <person name="Miller A.N."/>
            <person name="Grigoriev I.V."/>
            <person name="Debuchy R."/>
            <person name="Gladieux P."/>
            <person name="Hiltunen Thoren M."/>
            <person name="Johannesson H."/>
        </authorList>
    </citation>
    <scope>NUCLEOTIDE SEQUENCE</scope>
    <source>
        <strain evidence="3">CBS 141.50</strain>
    </source>
</reference>
<evidence type="ECO:0000256" key="1">
    <source>
        <dbReference type="SAM" id="MobiDB-lite"/>
    </source>
</evidence>
<dbReference type="SUPFAM" id="SSF82199">
    <property type="entry name" value="SET domain"/>
    <property type="match status" value="1"/>
</dbReference>
<dbReference type="GeneID" id="87821534"/>
<reference evidence="3" key="2">
    <citation type="submission" date="2023-05" db="EMBL/GenBank/DDBJ databases">
        <authorList>
            <consortium name="Lawrence Berkeley National Laboratory"/>
            <person name="Steindorff A."/>
            <person name="Hensen N."/>
            <person name="Bonometti L."/>
            <person name="Westerberg I."/>
            <person name="Brannstrom I.O."/>
            <person name="Guillou S."/>
            <person name="Cros-Aarteil S."/>
            <person name="Calhoun S."/>
            <person name="Haridas S."/>
            <person name="Kuo A."/>
            <person name="Mondo S."/>
            <person name="Pangilinan J."/>
            <person name="Riley R."/>
            <person name="Labutti K."/>
            <person name="Andreopoulos B."/>
            <person name="Lipzen A."/>
            <person name="Chen C."/>
            <person name="Yanf M."/>
            <person name="Daum C."/>
            <person name="Ng V."/>
            <person name="Clum A."/>
            <person name="Ohm R."/>
            <person name="Martin F."/>
            <person name="Silar P."/>
            <person name="Natvig D."/>
            <person name="Lalanne C."/>
            <person name="Gautier V."/>
            <person name="Ament-Velasquez S.L."/>
            <person name="Kruys A."/>
            <person name="Hutchinson M.I."/>
            <person name="Powell A.J."/>
            <person name="Barry K."/>
            <person name="Miller A.N."/>
            <person name="Grigoriev I.V."/>
            <person name="Debuchy R."/>
            <person name="Gladieux P."/>
            <person name="Thoren M.H."/>
            <person name="Johannesson H."/>
        </authorList>
    </citation>
    <scope>NUCLEOTIDE SEQUENCE</scope>
    <source>
        <strain evidence="3">CBS 141.50</strain>
    </source>
</reference>
<comment type="caution">
    <text evidence="3">The sequence shown here is derived from an EMBL/GenBank/DDBJ whole genome shotgun (WGS) entry which is preliminary data.</text>
</comment>
<dbReference type="InterPro" id="IPR001214">
    <property type="entry name" value="SET_dom"/>
</dbReference>
<dbReference type="AlphaFoldDB" id="A0AAN6UVM3"/>
<dbReference type="InterPro" id="IPR050600">
    <property type="entry name" value="SETD3_SETD6_MTase"/>
</dbReference>
<dbReference type="PANTHER" id="PTHR13271">
    <property type="entry name" value="UNCHARACTERIZED PUTATIVE METHYLTRANSFERASE"/>
    <property type="match status" value="1"/>
</dbReference>
<dbReference type="RefSeq" id="XP_062633230.1">
    <property type="nucleotide sequence ID" value="XM_062784921.1"/>
</dbReference>
<dbReference type="CDD" id="cd10527">
    <property type="entry name" value="SET_LSMT"/>
    <property type="match status" value="1"/>
</dbReference>
<dbReference type="InterPro" id="IPR046341">
    <property type="entry name" value="SET_dom_sf"/>
</dbReference>
<keyword evidence="4" id="KW-1185">Reference proteome</keyword>
<feature type="region of interest" description="Disordered" evidence="1">
    <location>
        <begin position="438"/>
        <end position="459"/>
    </location>
</feature>
<proteinExistence type="predicted"/>
<dbReference type="EMBL" id="MU853647">
    <property type="protein sequence ID" value="KAK4139859.1"/>
    <property type="molecule type" value="Genomic_DNA"/>
</dbReference>
<protein>
    <recommendedName>
        <fullName evidence="2">SET domain-containing protein</fullName>
    </recommendedName>
</protein>
<gene>
    <name evidence="3" type="ORF">C8A04DRAFT_40383</name>
</gene>
<dbReference type="GO" id="GO:0005634">
    <property type="term" value="C:nucleus"/>
    <property type="evidence" value="ECO:0007669"/>
    <property type="project" value="TreeGrafter"/>
</dbReference>
<evidence type="ECO:0000313" key="4">
    <source>
        <dbReference type="Proteomes" id="UP001302676"/>
    </source>
</evidence>
<feature type="domain" description="SET" evidence="2">
    <location>
        <begin position="23"/>
        <end position="271"/>
    </location>
</feature>
<dbReference type="Gene3D" id="3.90.1410.10">
    <property type="entry name" value="set domain protein methyltransferase, domain 1"/>
    <property type="match status" value="1"/>
</dbReference>
<organism evidence="3 4">
    <name type="scientific">Dichotomopilus funicola</name>
    <dbReference type="NCBI Taxonomy" id="1934379"/>
    <lineage>
        <taxon>Eukaryota</taxon>
        <taxon>Fungi</taxon>
        <taxon>Dikarya</taxon>
        <taxon>Ascomycota</taxon>
        <taxon>Pezizomycotina</taxon>
        <taxon>Sordariomycetes</taxon>
        <taxon>Sordariomycetidae</taxon>
        <taxon>Sordariales</taxon>
        <taxon>Chaetomiaceae</taxon>
        <taxon>Dichotomopilus</taxon>
    </lineage>
</organism>
<evidence type="ECO:0000313" key="3">
    <source>
        <dbReference type="EMBL" id="KAK4139859.1"/>
    </source>
</evidence>